<name>K1R9G2_MAGGI</name>
<dbReference type="AlphaFoldDB" id="K1R9G2"/>
<organism evidence="2">
    <name type="scientific">Magallana gigas</name>
    <name type="common">Pacific oyster</name>
    <name type="synonym">Crassostrea gigas</name>
    <dbReference type="NCBI Taxonomy" id="29159"/>
    <lineage>
        <taxon>Eukaryota</taxon>
        <taxon>Metazoa</taxon>
        <taxon>Spiralia</taxon>
        <taxon>Lophotrochozoa</taxon>
        <taxon>Mollusca</taxon>
        <taxon>Bivalvia</taxon>
        <taxon>Autobranchia</taxon>
        <taxon>Pteriomorphia</taxon>
        <taxon>Ostreida</taxon>
        <taxon>Ostreoidea</taxon>
        <taxon>Ostreidae</taxon>
        <taxon>Magallana</taxon>
    </lineage>
</organism>
<dbReference type="InterPro" id="IPR050952">
    <property type="entry name" value="TRIM-NHL_E3_ligases"/>
</dbReference>
<dbReference type="SMART" id="SM00336">
    <property type="entry name" value="BBOX"/>
    <property type="match status" value="2"/>
</dbReference>
<dbReference type="Pfam" id="PF00643">
    <property type="entry name" value="zf-B_box"/>
    <property type="match status" value="1"/>
</dbReference>
<dbReference type="PROSITE" id="PS50119">
    <property type="entry name" value="ZF_BBOX"/>
    <property type="match status" value="2"/>
</dbReference>
<proteinExistence type="predicted"/>
<accession>K1R9G2</accession>
<feature type="domain" description="B box-type" evidence="1">
    <location>
        <begin position="64"/>
        <end position="101"/>
    </location>
</feature>
<dbReference type="SUPFAM" id="SSF57845">
    <property type="entry name" value="B-box zinc-binding domain"/>
    <property type="match status" value="1"/>
</dbReference>
<feature type="domain" description="B box-type" evidence="1">
    <location>
        <begin position="8"/>
        <end position="52"/>
    </location>
</feature>
<dbReference type="HOGENOM" id="CLU_007742_5_1_1"/>
<dbReference type="Gene3D" id="2.120.10.30">
    <property type="entry name" value="TolB, C-terminal domain"/>
    <property type="match status" value="2"/>
</dbReference>
<dbReference type="PANTHER" id="PTHR24104:SF50">
    <property type="entry name" value="SMP-30_GLUCONOLACTONASE_LRE-LIKE REGION DOMAIN-CONTAINING PROTEIN"/>
    <property type="match status" value="1"/>
</dbReference>
<dbReference type="CDD" id="cd19756">
    <property type="entry name" value="Bbox2"/>
    <property type="match status" value="1"/>
</dbReference>
<reference evidence="2" key="1">
    <citation type="journal article" date="2012" name="Nature">
        <title>The oyster genome reveals stress adaptation and complexity of shell formation.</title>
        <authorList>
            <person name="Zhang G."/>
            <person name="Fang X."/>
            <person name="Guo X."/>
            <person name="Li L."/>
            <person name="Luo R."/>
            <person name="Xu F."/>
            <person name="Yang P."/>
            <person name="Zhang L."/>
            <person name="Wang X."/>
            <person name="Qi H."/>
            <person name="Xiong Z."/>
            <person name="Que H."/>
            <person name="Xie Y."/>
            <person name="Holland P.W."/>
            <person name="Paps J."/>
            <person name="Zhu Y."/>
            <person name="Wu F."/>
            <person name="Chen Y."/>
            <person name="Wang J."/>
            <person name="Peng C."/>
            <person name="Meng J."/>
            <person name="Yang L."/>
            <person name="Liu J."/>
            <person name="Wen B."/>
            <person name="Zhang N."/>
            <person name="Huang Z."/>
            <person name="Zhu Q."/>
            <person name="Feng Y."/>
            <person name="Mount A."/>
            <person name="Hedgecock D."/>
            <person name="Xu Z."/>
            <person name="Liu Y."/>
            <person name="Domazet-Loso T."/>
            <person name="Du Y."/>
            <person name="Sun X."/>
            <person name="Zhang S."/>
            <person name="Liu B."/>
            <person name="Cheng P."/>
            <person name="Jiang X."/>
            <person name="Li J."/>
            <person name="Fan D."/>
            <person name="Wang W."/>
            <person name="Fu W."/>
            <person name="Wang T."/>
            <person name="Wang B."/>
            <person name="Zhang J."/>
            <person name="Peng Z."/>
            <person name="Li Y."/>
            <person name="Li N."/>
            <person name="Wang J."/>
            <person name="Chen M."/>
            <person name="He Y."/>
            <person name="Tan F."/>
            <person name="Song X."/>
            <person name="Zheng Q."/>
            <person name="Huang R."/>
            <person name="Yang H."/>
            <person name="Du X."/>
            <person name="Chen L."/>
            <person name="Yang M."/>
            <person name="Gaffney P.M."/>
            <person name="Wang S."/>
            <person name="Luo L."/>
            <person name="She Z."/>
            <person name="Ming Y."/>
            <person name="Huang W."/>
            <person name="Zhang S."/>
            <person name="Huang B."/>
            <person name="Zhang Y."/>
            <person name="Qu T."/>
            <person name="Ni P."/>
            <person name="Miao G."/>
            <person name="Wang J."/>
            <person name="Wang Q."/>
            <person name="Steinberg C.E."/>
            <person name="Wang H."/>
            <person name="Li N."/>
            <person name="Qian L."/>
            <person name="Zhang G."/>
            <person name="Li Y."/>
            <person name="Yang H."/>
            <person name="Liu X."/>
            <person name="Wang J."/>
            <person name="Yin Y."/>
            <person name="Wang J."/>
        </authorList>
    </citation>
    <scope>NUCLEOTIDE SEQUENCE [LARGE SCALE GENOMIC DNA]</scope>
    <source>
        <strain evidence="2">05x7-T-G4-1.051#20</strain>
    </source>
</reference>
<gene>
    <name evidence="2" type="ORF">CGI_10022420</name>
</gene>
<evidence type="ECO:0000259" key="1">
    <source>
        <dbReference type="PROSITE" id="PS50119"/>
    </source>
</evidence>
<dbReference type="Gene3D" id="3.30.160.60">
    <property type="entry name" value="Classic Zinc Finger"/>
    <property type="match status" value="1"/>
</dbReference>
<dbReference type="PANTHER" id="PTHR24104">
    <property type="entry name" value="E3 UBIQUITIN-PROTEIN LIGASE NHLRC1-RELATED"/>
    <property type="match status" value="1"/>
</dbReference>
<protein>
    <submittedName>
        <fullName evidence="2">Tripartite motif-containing protein 3</fullName>
    </submittedName>
</protein>
<dbReference type="EMBL" id="JH816345">
    <property type="protein sequence ID" value="EKC40314.1"/>
    <property type="molecule type" value="Genomic_DNA"/>
</dbReference>
<dbReference type="GO" id="GO:0008270">
    <property type="term" value="F:zinc ion binding"/>
    <property type="evidence" value="ECO:0007669"/>
    <property type="project" value="InterPro"/>
</dbReference>
<dbReference type="InterPro" id="IPR011042">
    <property type="entry name" value="6-blade_b-propeller_TolB-like"/>
</dbReference>
<evidence type="ECO:0000313" key="2">
    <source>
        <dbReference type="EMBL" id="EKC40314.1"/>
    </source>
</evidence>
<dbReference type="SUPFAM" id="SSF101898">
    <property type="entry name" value="NHL repeat"/>
    <property type="match status" value="1"/>
</dbReference>
<dbReference type="InParanoid" id="K1R9G2"/>
<dbReference type="GO" id="GO:0061630">
    <property type="term" value="F:ubiquitin protein ligase activity"/>
    <property type="evidence" value="ECO:0007669"/>
    <property type="project" value="TreeGrafter"/>
</dbReference>
<dbReference type="InterPro" id="IPR000315">
    <property type="entry name" value="Znf_B-box"/>
</dbReference>
<dbReference type="GO" id="GO:0043161">
    <property type="term" value="P:proteasome-mediated ubiquitin-dependent protein catabolic process"/>
    <property type="evidence" value="ECO:0007669"/>
    <property type="project" value="TreeGrafter"/>
</dbReference>
<dbReference type="CDD" id="cd05819">
    <property type="entry name" value="NHL"/>
    <property type="match status" value="1"/>
</dbReference>
<sequence length="508" mass="58807">MNQDENLQDLIRCHYCENQSSLYCEICRKHVCKACKKGHVADKSRDHKMVPFKRRSYIYLLPQCQNHSNKSCENHCIQCDAPLCSECISSDQHKNHNIIDILKGLDKKKVDIKRDLQEFTASIYPKYQSIAESFFSQIEYLDENCEKISTGLDKVGEDLHREIDCIINSFREKENEIKQIITNLKELLNSYDVSIVVAYKSRNSEFRNLPKKVKISLPDFVPYQIDKEQIYQQFTYLSKWFIEPEAQIITEVNTEYEHSYRLRSVSCLNDNEIWTRGTDNIMRLYNLQGEQVRAIQTKSKNMPWDIAVTREGHLVYTDMNERTINIVNDSGIHEENKLPGWNPYGIHSASSGNLLVVMDSDDHKHTKVVRFSANEEKNIQFNNIGQPLFSSARSIKYITENRNRDICVADCGANAVVVVNQNGKFRFKYNPYTPKGRLKPYGIATDSSGWILVSDGNSDYIHILDQEGAFLRFIDNCDLSFPWGLCVDNKDNLVVVEVNTGKLKIIQY</sequence>
<dbReference type="GO" id="GO:0000209">
    <property type="term" value="P:protein polyubiquitination"/>
    <property type="evidence" value="ECO:0007669"/>
    <property type="project" value="TreeGrafter"/>
</dbReference>